<gene>
    <name evidence="9" type="ORF">GCK32_004661</name>
</gene>
<evidence type="ECO:0000256" key="5">
    <source>
        <dbReference type="ARBA" id="ARBA00025722"/>
    </source>
</evidence>
<dbReference type="FunFam" id="1.25.10.10:FF:000019">
    <property type="entry name" value="Cytoskeleton-associated protein 5"/>
    <property type="match status" value="2"/>
</dbReference>
<evidence type="ECO:0000256" key="2">
    <source>
        <dbReference type="ARBA" id="ARBA00022490"/>
    </source>
</evidence>
<reference evidence="9 10" key="1">
    <citation type="submission" date="2019-10" db="EMBL/GenBank/DDBJ databases">
        <title>Assembly and Annotation for the nematode Trichostrongylus colubriformis.</title>
        <authorList>
            <person name="Martin J."/>
        </authorList>
    </citation>
    <scope>NUCLEOTIDE SEQUENCE [LARGE SCALE GENOMIC DNA]</scope>
    <source>
        <strain evidence="9">G859</strain>
        <tissue evidence="9">Whole worm</tissue>
    </source>
</reference>
<dbReference type="InterPro" id="IPR011989">
    <property type="entry name" value="ARM-like"/>
</dbReference>
<keyword evidence="10" id="KW-1185">Reference proteome</keyword>
<evidence type="ECO:0000256" key="7">
    <source>
        <dbReference type="SAM" id="MobiDB-lite"/>
    </source>
</evidence>
<dbReference type="Pfam" id="PF21041">
    <property type="entry name" value="XMAP215_CLASP_TOG"/>
    <property type="match status" value="1"/>
</dbReference>
<dbReference type="InterPro" id="IPR021133">
    <property type="entry name" value="HEAT_type_2"/>
</dbReference>
<dbReference type="GO" id="GO:0005856">
    <property type="term" value="C:cytoskeleton"/>
    <property type="evidence" value="ECO:0007669"/>
    <property type="project" value="UniProtKB-SubCell"/>
</dbReference>
<dbReference type="InterPro" id="IPR016024">
    <property type="entry name" value="ARM-type_fold"/>
</dbReference>
<evidence type="ECO:0000256" key="6">
    <source>
        <dbReference type="PROSITE-ProRule" id="PRU00103"/>
    </source>
</evidence>
<keyword evidence="4" id="KW-0206">Cytoskeleton</keyword>
<dbReference type="InterPro" id="IPR045110">
    <property type="entry name" value="XMAP215"/>
</dbReference>
<dbReference type="PANTHER" id="PTHR12609">
    <property type="entry name" value="MICROTUBULE ASSOCIATED PROTEIN XMAP215"/>
    <property type="match status" value="1"/>
</dbReference>
<dbReference type="InterPro" id="IPR048491">
    <property type="entry name" value="XMAP215_CLASP_TOG"/>
</dbReference>
<evidence type="ECO:0000313" key="10">
    <source>
        <dbReference type="Proteomes" id="UP001331761"/>
    </source>
</evidence>
<dbReference type="GO" id="GO:0061863">
    <property type="term" value="F:microtubule plus end polymerase"/>
    <property type="evidence" value="ECO:0007669"/>
    <property type="project" value="InterPro"/>
</dbReference>
<evidence type="ECO:0000259" key="8">
    <source>
        <dbReference type="SMART" id="SM01349"/>
    </source>
</evidence>
<comment type="similarity">
    <text evidence="5">Belongs to the TOG/XMAP215 family.</text>
</comment>
<feature type="domain" description="TOG" evidence="8">
    <location>
        <begin position="30"/>
        <end position="273"/>
    </location>
</feature>
<dbReference type="GO" id="GO:0051010">
    <property type="term" value="F:microtubule plus-end binding"/>
    <property type="evidence" value="ECO:0007669"/>
    <property type="project" value="InterPro"/>
</dbReference>
<dbReference type="Proteomes" id="UP001331761">
    <property type="component" value="Unassembled WGS sequence"/>
</dbReference>
<organism evidence="9 10">
    <name type="scientific">Trichostrongylus colubriformis</name>
    <name type="common">Black scour worm</name>
    <dbReference type="NCBI Taxonomy" id="6319"/>
    <lineage>
        <taxon>Eukaryota</taxon>
        <taxon>Metazoa</taxon>
        <taxon>Ecdysozoa</taxon>
        <taxon>Nematoda</taxon>
        <taxon>Chromadorea</taxon>
        <taxon>Rhabditida</taxon>
        <taxon>Rhabditina</taxon>
        <taxon>Rhabditomorpha</taxon>
        <taxon>Strongyloidea</taxon>
        <taxon>Trichostrongylidae</taxon>
        <taxon>Trichostrongylus</taxon>
    </lineage>
</organism>
<sequence length="499" mass="55200">MRPFKCCDFVKFDHISLHCSWILHCMDAWEFADEVDILAKLPANFEELRESKKWQERKEALESLSTLLDSAIRLSTKASYGEILGNLQTTLAKDANINVCALAAKCIRGFATGLRGKFSPYAQSIIPIVFDKLKEKKPLLRDPLIECADAIAATIPSLEIIVEEIEANMGKPNPQIKQQVDNFLTRQINMLTPDKAPKKLIKTVVPILIKHAVDADQDVREASLATIGAIHRLIGDKNVRSMIGELSNDEAKMKKITEFAEKSAQAHAQEMAKHVTTASDQQAAGDEVATAGETGPNATPANAPAAVKEVDPWDMLDPVDVLAKLPDDFNTNIESKKWTERRDALQSLLDLITANPRLDPKASYGEHIALLKRIIEKDANINVAALAAKCMKGVAEGLRKKFAPHAPSVVPTIFDKFKEKKPILRDPLVECIDAISATTTLEAMGDDILVALEKPNPNVKIQTDLFLYRAFKLLNAQTMPKKTLKSIAPLLIKVILYFM</sequence>
<feature type="domain" description="TOG" evidence="8">
    <location>
        <begin position="314"/>
        <end position="499"/>
    </location>
</feature>
<name>A0AAN8IJV4_TRICO</name>
<comment type="subcellular location">
    <subcellularLocation>
        <location evidence="1">Cytoplasm</location>
        <location evidence="1">Cytoskeleton</location>
    </subcellularLocation>
</comment>
<dbReference type="EMBL" id="WIXE01012096">
    <property type="protein sequence ID" value="KAK5976231.1"/>
    <property type="molecule type" value="Genomic_DNA"/>
</dbReference>
<dbReference type="GO" id="GO:0007051">
    <property type="term" value="P:spindle organization"/>
    <property type="evidence" value="ECO:0007669"/>
    <property type="project" value="InterPro"/>
</dbReference>
<dbReference type="GO" id="GO:0046785">
    <property type="term" value="P:microtubule polymerization"/>
    <property type="evidence" value="ECO:0007669"/>
    <property type="project" value="InterPro"/>
</dbReference>
<evidence type="ECO:0000256" key="1">
    <source>
        <dbReference type="ARBA" id="ARBA00004245"/>
    </source>
</evidence>
<dbReference type="GO" id="GO:0030951">
    <property type="term" value="P:establishment or maintenance of microtubule cytoskeleton polarity"/>
    <property type="evidence" value="ECO:0007669"/>
    <property type="project" value="InterPro"/>
</dbReference>
<dbReference type="PROSITE" id="PS50077">
    <property type="entry name" value="HEAT_REPEAT"/>
    <property type="match status" value="1"/>
</dbReference>
<comment type="caution">
    <text evidence="9">The sequence shown here is derived from an EMBL/GenBank/DDBJ whole genome shotgun (WGS) entry which is preliminary data.</text>
</comment>
<dbReference type="AlphaFoldDB" id="A0AAN8IJV4"/>
<dbReference type="Gene3D" id="1.25.10.10">
    <property type="entry name" value="Leucine-rich Repeat Variant"/>
    <property type="match status" value="2"/>
</dbReference>
<proteinExistence type="inferred from homology"/>
<feature type="region of interest" description="Disordered" evidence="7">
    <location>
        <begin position="277"/>
        <end position="304"/>
    </location>
</feature>
<accession>A0AAN8IJV4</accession>
<protein>
    <recommendedName>
        <fullName evidence="8">TOG domain-containing protein</fullName>
    </recommendedName>
</protein>
<evidence type="ECO:0000256" key="3">
    <source>
        <dbReference type="ARBA" id="ARBA00022737"/>
    </source>
</evidence>
<feature type="repeat" description="HEAT" evidence="6">
    <location>
        <begin position="204"/>
        <end position="242"/>
    </location>
</feature>
<keyword evidence="2" id="KW-0963">Cytoplasm</keyword>
<evidence type="ECO:0000256" key="4">
    <source>
        <dbReference type="ARBA" id="ARBA00023212"/>
    </source>
</evidence>
<evidence type="ECO:0000313" key="9">
    <source>
        <dbReference type="EMBL" id="KAK5976231.1"/>
    </source>
</evidence>
<dbReference type="SUPFAM" id="SSF48371">
    <property type="entry name" value="ARM repeat"/>
    <property type="match status" value="1"/>
</dbReference>
<keyword evidence="3" id="KW-0677">Repeat</keyword>
<dbReference type="InterPro" id="IPR034085">
    <property type="entry name" value="TOG"/>
</dbReference>
<dbReference type="SMART" id="SM01349">
    <property type="entry name" value="TOG"/>
    <property type="match status" value="2"/>
</dbReference>